<reference evidence="1" key="2">
    <citation type="submission" date="2015-03" db="EMBL/GenBank/DDBJ databases">
        <authorList>
            <person name="Chow C.-E.T."/>
            <person name="Winget D.M."/>
            <person name="White R.A.III."/>
            <person name="Hallam S.J."/>
            <person name="Suttle C.A."/>
        </authorList>
    </citation>
    <scope>NUCLEOTIDE SEQUENCE</scope>
    <source>
        <strain evidence="1">Anoxic2_2</strain>
    </source>
</reference>
<evidence type="ECO:0000313" key="1">
    <source>
        <dbReference type="EMBL" id="AKH46793.1"/>
    </source>
</evidence>
<proteinExistence type="predicted"/>
<organism evidence="1">
    <name type="scientific">uncultured marine virus</name>
    <dbReference type="NCBI Taxonomy" id="186617"/>
    <lineage>
        <taxon>Viruses</taxon>
        <taxon>environmental samples</taxon>
    </lineage>
</organism>
<sequence length="74" mass="8718">MRVAKSTIDFKLKVVERSACELMSEYENRINRMGERGWLLASSTCEYEDNPAYSRKVLRVATVLYRRDNDILKK</sequence>
<dbReference type="EMBL" id="KR029586">
    <property type="protein sequence ID" value="AKH46793.1"/>
    <property type="molecule type" value="Genomic_DNA"/>
</dbReference>
<reference evidence="1" key="1">
    <citation type="journal article" date="2015" name="Front. Microbiol.">
        <title>Combining genomic sequencing methods to explore viral diversity and reveal potential virus-host interactions.</title>
        <authorList>
            <person name="Chow C.E."/>
            <person name="Winget D.M."/>
            <person name="White R.A.III."/>
            <person name="Hallam S.J."/>
            <person name="Suttle C.A."/>
        </authorList>
    </citation>
    <scope>NUCLEOTIDE SEQUENCE</scope>
    <source>
        <strain evidence="1">Anoxic2_2</strain>
    </source>
</reference>
<accession>A0A0F7L5I7</accession>
<name>A0A0F7L5I7_9VIRU</name>
<protein>
    <submittedName>
        <fullName evidence="1">Uncharacterized protein</fullName>
    </submittedName>
</protein>